<dbReference type="InterPro" id="IPR027417">
    <property type="entry name" value="P-loop_NTPase"/>
</dbReference>
<dbReference type="Pfam" id="PF00350">
    <property type="entry name" value="Dynamin_N"/>
    <property type="match status" value="1"/>
</dbReference>
<dbReference type="EMBL" id="BAABLO010000013">
    <property type="protein sequence ID" value="GAA4732308.1"/>
    <property type="molecule type" value="Genomic_DNA"/>
</dbReference>
<organism evidence="3 4">
    <name type="scientific">Pedococcus ginsenosidimutans</name>
    <dbReference type="NCBI Taxonomy" id="490570"/>
    <lineage>
        <taxon>Bacteria</taxon>
        <taxon>Bacillati</taxon>
        <taxon>Actinomycetota</taxon>
        <taxon>Actinomycetes</taxon>
        <taxon>Micrococcales</taxon>
        <taxon>Intrasporangiaceae</taxon>
        <taxon>Pedococcus</taxon>
    </lineage>
</organism>
<sequence length="583" mass="60728">MSMLGAVTTLREEVAGAELPLEIPGVAAGRGTREALLKQLDDYVIPRLRSLDAPLLAVVGGSTGAGKSTLVNSIVDEEVSRSGVLRPTTTTPVLVHHPQDERWFLDDRILPGLSRVTGTKGAPTAGAASAGTKGAGSDGAGSNGAGETSMRLVASSSLPPGMALLDAPDIDSVVSANRALATQLLAAADLWLFVTTAARYADAVPWDLLRQASERGTAVAIVLDRVPPEAMADIRSHLAGMLREQGLSTAPIFGIPEAALTAQGRLPESDVARLRSWLTALASDARARSVIVRQTLEGALGSLEQRAAVLAAATADQLAAVTALRDAADAAYGDATRAVEQGVTDGTLLRGEVLARWQEYVGTGEFFKQVESTISRVRDRVTAAIKGNPPPSGDLGEALQSGVAALIQSQGEGAAATVARRWRQLPGGDAVLQSRPGVAKPSATFTAATERLVRDWQGELLDLVRSEGKDRRTTARIAAYGLNGIGVVLMLIVFAHTGGLLAGAEVGIAGGTAVLAQKVLEAIFGDQAVREMAATARKRLLERVRDLYAAEQQRYDEALRGVDIQAGRAARLADAAAAVKAVR</sequence>
<dbReference type="SUPFAM" id="SSF52540">
    <property type="entry name" value="P-loop containing nucleoside triphosphate hydrolases"/>
    <property type="match status" value="1"/>
</dbReference>
<evidence type="ECO:0000313" key="3">
    <source>
        <dbReference type="EMBL" id="GAA4732308.1"/>
    </source>
</evidence>
<dbReference type="RefSeq" id="WP_425572113.1">
    <property type="nucleotide sequence ID" value="NZ_BAABLO010000013.1"/>
</dbReference>
<feature type="domain" description="Dynamin N-terminal" evidence="2">
    <location>
        <begin position="58"/>
        <end position="223"/>
    </location>
</feature>
<evidence type="ECO:0000313" key="4">
    <source>
        <dbReference type="Proteomes" id="UP001500556"/>
    </source>
</evidence>
<feature type="compositionally biased region" description="Gly residues" evidence="1">
    <location>
        <begin position="133"/>
        <end position="144"/>
    </location>
</feature>
<reference evidence="4" key="1">
    <citation type="journal article" date="2019" name="Int. J. Syst. Evol. Microbiol.">
        <title>The Global Catalogue of Microorganisms (GCM) 10K type strain sequencing project: providing services to taxonomists for standard genome sequencing and annotation.</title>
        <authorList>
            <consortium name="The Broad Institute Genomics Platform"/>
            <consortium name="The Broad Institute Genome Sequencing Center for Infectious Disease"/>
            <person name="Wu L."/>
            <person name="Ma J."/>
        </authorList>
    </citation>
    <scope>NUCLEOTIDE SEQUENCE [LARGE SCALE GENOMIC DNA]</scope>
    <source>
        <strain evidence="4">JCM 18961</strain>
    </source>
</reference>
<proteinExistence type="predicted"/>
<keyword evidence="4" id="KW-1185">Reference proteome</keyword>
<dbReference type="CDD" id="cd00882">
    <property type="entry name" value="Ras_like_GTPase"/>
    <property type="match status" value="1"/>
</dbReference>
<evidence type="ECO:0000256" key="1">
    <source>
        <dbReference type="SAM" id="MobiDB-lite"/>
    </source>
</evidence>
<accession>A0ABP8YMP5</accession>
<evidence type="ECO:0000259" key="2">
    <source>
        <dbReference type="Pfam" id="PF00350"/>
    </source>
</evidence>
<gene>
    <name evidence="3" type="ORF">GCM10025782_34330</name>
</gene>
<protein>
    <submittedName>
        <fullName evidence="3">Dynamin family protein</fullName>
    </submittedName>
</protein>
<comment type="caution">
    <text evidence="3">The sequence shown here is derived from an EMBL/GenBank/DDBJ whole genome shotgun (WGS) entry which is preliminary data.</text>
</comment>
<dbReference type="Gene3D" id="3.40.50.300">
    <property type="entry name" value="P-loop containing nucleotide triphosphate hydrolases"/>
    <property type="match status" value="1"/>
</dbReference>
<dbReference type="InterPro" id="IPR045063">
    <property type="entry name" value="Dynamin_N"/>
</dbReference>
<name>A0ABP8YMP5_9MICO</name>
<feature type="compositionally biased region" description="Low complexity" evidence="1">
    <location>
        <begin position="117"/>
        <end position="132"/>
    </location>
</feature>
<feature type="region of interest" description="Disordered" evidence="1">
    <location>
        <begin position="116"/>
        <end position="147"/>
    </location>
</feature>
<dbReference type="Proteomes" id="UP001500556">
    <property type="component" value="Unassembled WGS sequence"/>
</dbReference>